<evidence type="ECO:0000256" key="4">
    <source>
        <dbReference type="ARBA" id="ARBA00022643"/>
    </source>
</evidence>
<evidence type="ECO:0000256" key="3">
    <source>
        <dbReference type="ARBA" id="ARBA00022630"/>
    </source>
</evidence>
<dbReference type="SUPFAM" id="SSF52374">
    <property type="entry name" value="Nucleotidylyl transferase"/>
    <property type="match status" value="1"/>
</dbReference>
<dbReference type="Gene3D" id="2.40.30.30">
    <property type="entry name" value="Riboflavin kinase-like"/>
    <property type="match status" value="1"/>
</dbReference>
<keyword evidence="8" id="KW-0274">FAD</keyword>
<keyword evidence="7" id="KW-0547">Nucleotide-binding</keyword>
<evidence type="ECO:0000256" key="9">
    <source>
        <dbReference type="ARBA" id="ARBA00022840"/>
    </source>
</evidence>
<keyword evidence="5" id="KW-0808">Transferase</keyword>
<dbReference type="PANTHER" id="PTHR22749">
    <property type="entry name" value="RIBOFLAVIN KINASE/FMN ADENYLYLTRANSFERASE"/>
    <property type="match status" value="1"/>
</dbReference>
<dbReference type="SUPFAM" id="SSF82114">
    <property type="entry name" value="Riboflavin kinase-like"/>
    <property type="match status" value="1"/>
</dbReference>
<comment type="catalytic activity">
    <reaction evidence="10">
        <text>riboflavin + ATP = FMN + ADP + H(+)</text>
        <dbReference type="Rhea" id="RHEA:14357"/>
        <dbReference type="ChEBI" id="CHEBI:15378"/>
        <dbReference type="ChEBI" id="CHEBI:30616"/>
        <dbReference type="ChEBI" id="CHEBI:57986"/>
        <dbReference type="ChEBI" id="CHEBI:58210"/>
        <dbReference type="ChEBI" id="CHEBI:456216"/>
        <dbReference type="EC" id="2.7.1.26"/>
    </reaction>
</comment>
<keyword evidence="14" id="KW-1185">Reference proteome</keyword>
<dbReference type="PANTHER" id="PTHR22749:SF6">
    <property type="entry name" value="RIBOFLAVIN KINASE"/>
    <property type="match status" value="1"/>
</dbReference>
<name>A0ABV1IH59_9ACTN</name>
<dbReference type="InterPro" id="IPR023465">
    <property type="entry name" value="Riboflavin_kinase_dom_sf"/>
</dbReference>
<dbReference type="GO" id="GO:0016301">
    <property type="term" value="F:kinase activity"/>
    <property type="evidence" value="ECO:0007669"/>
    <property type="project" value="UniProtKB-KW"/>
</dbReference>
<reference evidence="13 14" key="1">
    <citation type="submission" date="2024-04" db="EMBL/GenBank/DDBJ databases">
        <title>Human intestinal bacterial collection.</title>
        <authorList>
            <person name="Pauvert C."/>
            <person name="Hitch T.C.A."/>
            <person name="Clavel T."/>
        </authorList>
    </citation>
    <scope>NUCLEOTIDE SEQUENCE [LARGE SCALE GENOMIC DNA]</scope>
    <source>
        <strain evidence="13 14">CLA-AA-H197</strain>
    </source>
</reference>
<evidence type="ECO:0000256" key="10">
    <source>
        <dbReference type="ARBA" id="ARBA00047880"/>
    </source>
</evidence>
<dbReference type="SMART" id="SM00904">
    <property type="entry name" value="Flavokinase"/>
    <property type="match status" value="1"/>
</dbReference>
<dbReference type="InterPro" id="IPR014729">
    <property type="entry name" value="Rossmann-like_a/b/a_fold"/>
</dbReference>
<organism evidence="13 14">
    <name type="scientific">Paratractidigestivibacter faecalis</name>
    <dbReference type="NCBI Taxonomy" id="2292441"/>
    <lineage>
        <taxon>Bacteria</taxon>
        <taxon>Bacillati</taxon>
        <taxon>Actinomycetota</taxon>
        <taxon>Coriobacteriia</taxon>
        <taxon>Coriobacteriales</taxon>
        <taxon>Atopobiaceae</taxon>
        <taxon>Paratractidigestivibacter</taxon>
    </lineage>
</organism>
<dbReference type="Gene3D" id="3.40.50.620">
    <property type="entry name" value="HUPs"/>
    <property type="match status" value="1"/>
</dbReference>
<accession>A0ABV1IH59</accession>
<comment type="caution">
    <text evidence="13">The sequence shown here is derived from an EMBL/GenBank/DDBJ whole genome shotgun (WGS) entry which is preliminary data.</text>
</comment>
<dbReference type="InterPro" id="IPR015864">
    <property type="entry name" value="FAD_synthase"/>
</dbReference>
<proteinExistence type="inferred from homology"/>
<gene>
    <name evidence="13" type="ORF">AAAT05_07765</name>
</gene>
<evidence type="ECO:0000313" key="13">
    <source>
        <dbReference type="EMBL" id="MEQ2638233.1"/>
    </source>
</evidence>
<evidence type="ECO:0000256" key="8">
    <source>
        <dbReference type="ARBA" id="ARBA00022827"/>
    </source>
</evidence>
<dbReference type="EMBL" id="JBBNGS010000014">
    <property type="protein sequence ID" value="MEQ2638233.1"/>
    <property type="molecule type" value="Genomic_DNA"/>
</dbReference>
<dbReference type="Pfam" id="PF01687">
    <property type="entry name" value="Flavokinase"/>
    <property type="match status" value="1"/>
</dbReference>
<sequence>MLDRELMDIAPEAPLSRGGAWRLAQGSLPAMRGASGRPVPFCVAGGRASGSIAPAAGQDDMAGHWVCAIGAFDGLHRGHKELLRRAREEARRRGCRLAAVTFSPDPADVLGEPQGRSRLLTCEERSCGLLALGVDAVVAFDFTAALAALDHLSFMREALLAVLDVDVVVVGSDFRLGAAGAGTVEALTADGRALGFDVCGLDLLDADGEAITATRTRCLVRAGRVEAAAGLLGRCLCATGVIEHGRGEGTSFGFPTANVMVDALSCVPDQGVYACLVTLEGEGGLLGCWPAAVNVGVPPTFAGQSALDARTLLEANLIGFAGDAYGRVAHVTFVRWLRDSRPFSSLEELERTVLGNIGWTARSLGEGDVMGGGFA</sequence>
<dbReference type="Pfam" id="PF06574">
    <property type="entry name" value="FAD_syn"/>
    <property type="match status" value="1"/>
</dbReference>
<evidence type="ECO:0000259" key="12">
    <source>
        <dbReference type="SMART" id="SM00904"/>
    </source>
</evidence>
<keyword evidence="3" id="KW-0285">Flavoprotein</keyword>
<keyword evidence="9" id="KW-0067">ATP-binding</keyword>
<dbReference type="InterPro" id="IPR023468">
    <property type="entry name" value="Riboflavin_kinase"/>
</dbReference>
<evidence type="ECO:0000313" key="14">
    <source>
        <dbReference type="Proteomes" id="UP001478817"/>
    </source>
</evidence>
<evidence type="ECO:0000256" key="11">
    <source>
        <dbReference type="ARBA" id="ARBA00049494"/>
    </source>
</evidence>
<keyword evidence="13" id="KW-0418">Kinase</keyword>
<dbReference type="InterPro" id="IPR015865">
    <property type="entry name" value="Riboflavin_kinase_bac/euk"/>
</dbReference>
<comment type="pathway">
    <text evidence="1">Cofactor biosynthesis; FAD biosynthesis; FAD from FMN: step 1/1.</text>
</comment>
<evidence type="ECO:0000256" key="6">
    <source>
        <dbReference type="ARBA" id="ARBA00022695"/>
    </source>
</evidence>
<keyword evidence="4" id="KW-0288">FMN</keyword>
<comment type="similarity">
    <text evidence="2">Belongs to the RibF family.</text>
</comment>
<dbReference type="Proteomes" id="UP001478817">
    <property type="component" value="Unassembled WGS sequence"/>
</dbReference>
<feature type="domain" description="Riboflavin kinase" evidence="12">
    <location>
        <begin position="231"/>
        <end position="365"/>
    </location>
</feature>
<comment type="catalytic activity">
    <reaction evidence="11">
        <text>FMN + ATP + H(+) = FAD + diphosphate</text>
        <dbReference type="Rhea" id="RHEA:17237"/>
        <dbReference type="ChEBI" id="CHEBI:15378"/>
        <dbReference type="ChEBI" id="CHEBI:30616"/>
        <dbReference type="ChEBI" id="CHEBI:33019"/>
        <dbReference type="ChEBI" id="CHEBI:57692"/>
        <dbReference type="ChEBI" id="CHEBI:58210"/>
        <dbReference type="EC" id="2.7.7.2"/>
    </reaction>
</comment>
<evidence type="ECO:0000256" key="1">
    <source>
        <dbReference type="ARBA" id="ARBA00004726"/>
    </source>
</evidence>
<evidence type="ECO:0000256" key="7">
    <source>
        <dbReference type="ARBA" id="ARBA00022741"/>
    </source>
</evidence>
<evidence type="ECO:0000256" key="5">
    <source>
        <dbReference type="ARBA" id="ARBA00022679"/>
    </source>
</evidence>
<evidence type="ECO:0000256" key="2">
    <source>
        <dbReference type="ARBA" id="ARBA00010214"/>
    </source>
</evidence>
<keyword evidence="6" id="KW-0548">Nucleotidyltransferase</keyword>
<dbReference type="RefSeq" id="WP_349182877.1">
    <property type="nucleotide sequence ID" value="NZ_JBBNGS010000014.1"/>
</dbReference>
<protein>
    <submittedName>
        <fullName evidence="13">Riboflavin kinase</fullName>
    </submittedName>
</protein>